<gene>
    <name evidence="1" type="ORF">JOF56_008366</name>
</gene>
<protein>
    <recommendedName>
        <fullName evidence="3">DUF1795 domain-containing protein</fullName>
    </recommendedName>
</protein>
<dbReference type="EMBL" id="JAGINW010000001">
    <property type="protein sequence ID" value="MBP2327981.1"/>
    <property type="molecule type" value="Genomic_DNA"/>
</dbReference>
<name>A0ABS4TU96_9PSEU</name>
<accession>A0ABS4TU96</accession>
<evidence type="ECO:0000313" key="1">
    <source>
        <dbReference type="EMBL" id="MBP2327981.1"/>
    </source>
</evidence>
<dbReference type="RefSeq" id="WP_209645067.1">
    <property type="nucleotide sequence ID" value="NZ_JAGINW010000001.1"/>
</dbReference>
<proteinExistence type="predicted"/>
<evidence type="ECO:0000313" key="2">
    <source>
        <dbReference type="Proteomes" id="UP001519332"/>
    </source>
</evidence>
<sequence length="173" mass="18567">MATTIPVPIEFSLPDGWVSAPPDEVGSPHVAFVALRPPASNGFTPNITISGEVRGDIQLGVVADEALANMQTEVGPGNVMLGKRTEAGSPASPGLTQALRMRINLNGRPQDVAQLQVFLGMQDVRDPRRQAVLRIVLTATPDRFDQVIGDFQQFISTIRPEQAAAHTHNGGRR</sequence>
<organism evidence="1 2">
    <name type="scientific">Kibdelosporangium banguiense</name>
    <dbReference type="NCBI Taxonomy" id="1365924"/>
    <lineage>
        <taxon>Bacteria</taxon>
        <taxon>Bacillati</taxon>
        <taxon>Actinomycetota</taxon>
        <taxon>Actinomycetes</taxon>
        <taxon>Pseudonocardiales</taxon>
        <taxon>Pseudonocardiaceae</taxon>
        <taxon>Kibdelosporangium</taxon>
    </lineage>
</organism>
<comment type="caution">
    <text evidence="1">The sequence shown here is derived from an EMBL/GenBank/DDBJ whole genome shotgun (WGS) entry which is preliminary data.</text>
</comment>
<evidence type="ECO:0008006" key="3">
    <source>
        <dbReference type="Google" id="ProtNLM"/>
    </source>
</evidence>
<reference evidence="1 2" key="1">
    <citation type="submission" date="2021-03" db="EMBL/GenBank/DDBJ databases">
        <title>Sequencing the genomes of 1000 actinobacteria strains.</title>
        <authorList>
            <person name="Klenk H.-P."/>
        </authorList>
    </citation>
    <scope>NUCLEOTIDE SEQUENCE [LARGE SCALE GENOMIC DNA]</scope>
    <source>
        <strain evidence="1 2">DSM 46670</strain>
    </source>
</reference>
<dbReference type="Proteomes" id="UP001519332">
    <property type="component" value="Unassembled WGS sequence"/>
</dbReference>
<dbReference type="Gene3D" id="3.40.1000.10">
    <property type="entry name" value="Mog1/PsbP, alpha/beta/alpha sandwich"/>
    <property type="match status" value="1"/>
</dbReference>
<keyword evidence="2" id="KW-1185">Reference proteome</keyword>